<comment type="caution">
    <text evidence="2">The sequence shown here is derived from an EMBL/GenBank/DDBJ whole genome shotgun (WGS) entry which is preliminary data.</text>
</comment>
<dbReference type="PANTHER" id="PTHR44167:SF24">
    <property type="entry name" value="SERINE_THREONINE-PROTEIN KINASE CHK2"/>
    <property type="match status" value="1"/>
</dbReference>
<sequence>MSTTSQFHQEPFPPGTIFKGDSGRLYEIEEILSDRRNPLLCVYRARAGAVKYIVKNMIKGEFEYQMELQQLVSSSPNVRTVVDSNREHEIFIYPFLIGDLLHFSQRKLAIEARRDILRSALSGLVDLHERDILHNDIKPNNVLIDYEQGSSGDVTVKSVQISDLEDAVIVAPGRYLRGPLCGNQLWRSPESWARSRQNHASDVFSFAILMIYVITNEMVFLVSDDQLNAEDSWRYILRRHLSYFADKDGFNGFLQHIGEDNPFYERVITIANDFPPGNRRQPFESWDDVDPVFRDLVVKMTRLDPVLRITAREVLSHPWFSQK</sequence>
<dbReference type="EMBL" id="WUBL01000081">
    <property type="protein sequence ID" value="KAF2966785.1"/>
    <property type="molecule type" value="Genomic_DNA"/>
</dbReference>
<dbReference type="SMART" id="SM00220">
    <property type="entry name" value="S_TKc"/>
    <property type="match status" value="1"/>
</dbReference>
<accession>A0A7C8IQW7</accession>
<dbReference type="PANTHER" id="PTHR44167">
    <property type="entry name" value="OVARIAN-SPECIFIC SERINE/THREONINE-PROTEIN KINASE LOK-RELATED"/>
    <property type="match status" value="1"/>
</dbReference>
<gene>
    <name evidence="2" type="ORF">GQX73_g6782</name>
</gene>
<dbReference type="InterPro" id="IPR011009">
    <property type="entry name" value="Kinase-like_dom_sf"/>
</dbReference>
<protein>
    <recommendedName>
        <fullName evidence="1">Protein kinase domain-containing protein</fullName>
    </recommendedName>
</protein>
<dbReference type="PROSITE" id="PS00108">
    <property type="entry name" value="PROTEIN_KINASE_ST"/>
    <property type="match status" value="1"/>
</dbReference>
<dbReference type="InParanoid" id="A0A7C8IQW7"/>
<dbReference type="SUPFAM" id="SSF56112">
    <property type="entry name" value="Protein kinase-like (PK-like)"/>
    <property type="match status" value="1"/>
</dbReference>
<feature type="domain" description="Protein kinase" evidence="1">
    <location>
        <begin position="11"/>
        <end position="320"/>
    </location>
</feature>
<dbReference type="Proteomes" id="UP000481858">
    <property type="component" value="Unassembled WGS sequence"/>
</dbReference>
<dbReference type="PROSITE" id="PS50011">
    <property type="entry name" value="PROTEIN_KINASE_DOM"/>
    <property type="match status" value="1"/>
</dbReference>
<dbReference type="InterPro" id="IPR000719">
    <property type="entry name" value="Prot_kinase_dom"/>
</dbReference>
<name>A0A7C8IQW7_9PEZI</name>
<dbReference type="AlphaFoldDB" id="A0A7C8IQW7"/>
<dbReference type="GO" id="GO:0044773">
    <property type="term" value="P:mitotic DNA damage checkpoint signaling"/>
    <property type="evidence" value="ECO:0007669"/>
    <property type="project" value="TreeGrafter"/>
</dbReference>
<dbReference type="Gene3D" id="1.10.510.10">
    <property type="entry name" value="Transferase(Phosphotransferase) domain 1"/>
    <property type="match status" value="1"/>
</dbReference>
<dbReference type="GO" id="GO:0004674">
    <property type="term" value="F:protein serine/threonine kinase activity"/>
    <property type="evidence" value="ECO:0007669"/>
    <property type="project" value="TreeGrafter"/>
</dbReference>
<evidence type="ECO:0000259" key="1">
    <source>
        <dbReference type="PROSITE" id="PS50011"/>
    </source>
</evidence>
<dbReference type="Pfam" id="PF00069">
    <property type="entry name" value="Pkinase"/>
    <property type="match status" value="1"/>
</dbReference>
<organism evidence="2 3">
    <name type="scientific">Xylaria multiplex</name>
    <dbReference type="NCBI Taxonomy" id="323545"/>
    <lineage>
        <taxon>Eukaryota</taxon>
        <taxon>Fungi</taxon>
        <taxon>Dikarya</taxon>
        <taxon>Ascomycota</taxon>
        <taxon>Pezizomycotina</taxon>
        <taxon>Sordariomycetes</taxon>
        <taxon>Xylariomycetidae</taxon>
        <taxon>Xylariales</taxon>
        <taxon>Xylariaceae</taxon>
        <taxon>Xylaria</taxon>
    </lineage>
</organism>
<dbReference type="OrthoDB" id="4062651at2759"/>
<proteinExistence type="predicted"/>
<evidence type="ECO:0000313" key="2">
    <source>
        <dbReference type="EMBL" id="KAF2966785.1"/>
    </source>
</evidence>
<dbReference type="GO" id="GO:0005524">
    <property type="term" value="F:ATP binding"/>
    <property type="evidence" value="ECO:0007669"/>
    <property type="project" value="InterPro"/>
</dbReference>
<reference evidence="2 3" key="1">
    <citation type="submission" date="2019-12" db="EMBL/GenBank/DDBJ databases">
        <title>Draft genome sequence of the ascomycete Xylaria multiplex DSM 110363.</title>
        <authorList>
            <person name="Buettner E."/>
            <person name="Kellner H."/>
        </authorList>
    </citation>
    <scope>NUCLEOTIDE SEQUENCE [LARGE SCALE GENOMIC DNA]</scope>
    <source>
        <strain evidence="2 3">DSM 110363</strain>
    </source>
</reference>
<dbReference type="InterPro" id="IPR008271">
    <property type="entry name" value="Ser/Thr_kinase_AS"/>
</dbReference>
<keyword evidence="3" id="KW-1185">Reference proteome</keyword>
<dbReference type="GO" id="GO:0005634">
    <property type="term" value="C:nucleus"/>
    <property type="evidence" value="ECO:0007669"/>
    <property type="project" value="TreeGrafter"/>
</dbReference>
<evidence type="ECO:0000313" key="3">
    <source>
        <dbReference type="Proteomes" id="UP000481858"/>
    </source>
</evidence>